<evidence type="ECO:0000313" key="3">
    <source>
        <dbReference type="Proteomes" id="UP001164653"/>
    </source>
</evidence>
<dbReference type="EMBL" id="CP112998">
    <property type="protein sequence ID" value="WAC11417.1"/>
    <property type="molecule type" value="Genomic_DNA"/>
</dbReference>
<organism evidence="2 3">
    <name type="scientific">Dyadobacter pollutisoli</name>
    <dbReference type="NCBI Taxonomy" id="2910158"/>
    <lineage>
        <taxon>Bacteria</taxon>
        <taxon>Pseudomonadati</taxon>
        <taxon>Bacteroidota</taxon>
        <taxon>Cytophagia</taxon>
        <taxon>Cytophagales</taxon>
        <taxon>Spirosomataceae</taxon>
        <taxon>Dyadobacter</taxon>
    </lineage>
</organism>
<dbReference type="AlphaFoldDB" id="A0A9E8SP25"/>
<evidence type="ECO:0000313" key="2">
    <source>
        <dbReference type="EMBL" id="WAC11417.1"/>
    </source>
</evidence>
<sequence>MAKQKKEKVQVLEQKAILQRQKWNYHSTEPIQLKKLLFEIGVVALFRPMSLQFSGMAIRIRKGGETFRFMMINSDMPVGRQNFTICHELYHLYVQENFETRICKVGSFDKKDPEEYNADTFAVHFLLPAEALLTRIPAQELDNRSISLSTILRIEHLFECSREFLLIRLKELNLITDQEREQFQKSVKSTAQRYGFPPYLYTKSAAESVVGDYASLANDLFDSELVSENHYYSLMEDLGFDLSEIDLQEDEAE</sequence>
<evidence type="ECO:0000259" key="1">
    <source>
        <dbReference type="Pfam" id="PF06114"/>
    </source>
</evidence>
<reference evidence="2" key="1">
    <citation type="submission" date="2022-11" db="EMBL/GenBank/DDBJ databases">
        <title>Dyadobacter pollutisoli sp. nov., isolated from plastic dumped soil.</title>
        <authorList>
            <person name="Kim J.M."/>
            <person name="Kim K.R."/>
            <person name="Lee J.K."/>
            <person name="Hao L."/>
            <person name="Jeon C.O."/>
        </authorList>
    </citation>
    <scope>NUCLEOTIDE SEQUENCE</scope>
    <source>
        <strain evidence="2">U1</strain>
    </source>
</reference>
<protein>
    <submittedName>
        <fullName evidence="2">ImmA/IrrE family metallo-endopeptidase</fullName>
    </submittedName>
</protein>
<name>A0A9E8SP25_9BACT</name>
<dbReference type="InterPro" id="IPR052345">
    <property type="entry name" value="Rad_response_metalloprotease"/>
</dbReference>
<keyword evidence="3" id="KW-1185">Reference proteome</keyword>
<dbReference type="RefSeq" id="WP_244821348.1">
    <property type="nucleotide sequence ID" value="NZ_CP112998.1"/>
</dbReference>
<dbReference type="InterPro" id="IPR010359">
    <property type="entry name" value="IrrE_HExxH"/>
</dbReference>
<accession>A0A9E8SP25</accession>
<proteinExistence type="predicted"/>
<dbReference type="PANTHER" id="PTHR43236:SF1">
    <property type="entry name" value="BLL7220 PROTEIN"/>
    <property type="match status" value="1"/>
</dbReference>
<dbReference type="Gene3D" id="1.10.10.2910">
    <property type="match status" value="1"/>
</dbReference>
<gene>
    <name evidence="2" type="ORF">ON006_27250</name>
</gene>
<dbReference type="Proteomes" id="UP001164653">
    <property type="component" value="Chromosome"/>
</dbReference>
<feature type="domain" description="IrrE N-terminal-like" evidence="1">
    <location>
        <begin position="52"/>
        <end position="170"/>
    </location>
</feature>
<dbReference type="KEGG" id="dpf:ON006_27250"/>
<dbReference type="PANTHER" id="PTHR43236">
    <property type="entry name" value="ANTITOXIN HIGA1"/>
    <property type="match status" value="1"/>
</dbReference>
<dbReference type="Pfam" id="PF06114">
    <property type="entry name" value="Peptidase_M78"/>
    <property type="match status" value="1"/>
</dbReference>